<dbReference type="AlphaFoldDB" id="A0A1W2BQH2"/>
<organism evidence="2 3">
    <name type="scientific">Janibacter indicus</name>
    <dbReference type="NCBI Taxonomy" id="857417"/>
    <lineage>
        <taxon>Bacteria</taxon>
        <taxon>Bacillati</taxon>
        <taxon>Actinomycetota</taxon>
        <taxon>Actinomycetes</taxon>
        <taxon>Micrococcales</taxon>
        <taxon>Intrasporangiaceae</taxon>
        <taxon>Janibacter</taxon>
    </lineage>
</organism>
<feature type="compositionally biased region" description="Basic and acidic residues" evidence="1">
    <location>
        <begin position="254"/>
        <end position="265"/>
    </location>
</feature>
<dbReference type="RefSeq" id="WP_084451538.1">
    <property type="nucleotide sequence ID" value="NZ_FWXN01000008.1"/>
</dbReference>
<feature type="region of interest" description="Disordered" evidence="1">
    <location>
        <begin position="224"/>
        <end position="265"/>
    </location>
</feature>
<sequence>MIDRDELIAELNDTGVLGAIRWAYLSATERVLTDYSAAAGHDATWVGVSRFTLLRDRLDRVFSCGNYSVPENIDGELSLDVLHAELSDRDIATLPDIDPTLVSRANLSGSPGWAHGGVRWLLASAPFGKLDGLSWPQKSPTKQRVAQQPSTYADQPTLFDHFTADEQAGLATAVSEPQLDLRTLVVAHSLEADHGNRELTIGQPRLNAGGGSAWYWRHDLLQLPPDDGGRLRPTKPAPTGPEDAPDAPVRLRRPAAEHHDLRKDA</sequence>
<gene>
    <name evidence="2" type="ORF">SAMN06296429_108213</name>
</gene>
<evidence type="ECO:0000313" key="2">
    <source>
        <dbReference type="EMBL" id="SMC74808.1"/>
    </source>
</evidence>
<evidence type="ECO:0000313" key="3">
    <source>
        <dbReference type="Proteomes" id="UP000192634"/>
    </source>
</evidence>
<proteinExistence type="predicted"/>
<accession>A0A1W2BQH2</accession>
<dbReference type="Proteomes" id="UP000192634">
    <property type="component" value="Unassembled WGS sequence"/>
</dbReference>
<protein>
    <submittedName>
        <fullName evidence="2">Uncharacterized protein</fullName>
    </submittedName>
</protein>
<reference evidence="2 3" key="1">
    <citation type="submission" date="2017-04" db="EMBL/GenBank/DDBJ databases">
        <authorList>
            <person name="Afonso C.L."/>
            <person name="Miller P.J."/>
            <person name="Scott M.A."/>
            <person name="Spackman E."/>
            <person name="Goraichik I."/>
            <person name="Dimitrov K.M."/>
            <person name="Suarez D.L."/>
            <person name="Swayne D.E."/>
        </authorList>
    </citation>
    <scope>NUCLEOTIDE SEQUENCE [LARGE SCALE GENOMIC DNA]</scope>
    <source>
        <strain evidence="2 3">CGMCC 1.12511</strain>
    </source>
</reference>
<name>A0A1W2BQH2_9MICO</name>
<evidence type="ECO:0000256" key="1">
    <source>
        <dbReference type="SAM" id="MobiDB-lite"/>
    </source>
</evidence>
<dbReference type="OrthoDB" id="3385315at2"/>
<dbReference type="EMBL" id="FWXN01000008">
    <property type="protein sequence ID" value="SMC74808.1"/>
    <property type="molecule type" value="Genomic_DNA"/>
</dbReference>